<organism evidence="3 4">
    <name type="scientific">Hyalangium rubrum</name>
    <dbReference type="NCBI Taxonomy" id="3103134"/>
    <lineage>
        <taxon>Bacteria</taxon>
        <taxon>Pseudomonadati</taxon>
        <taxon>Myxococcota</taxon>
        <taxon>Myxococcia</taxon>
        <taxon>Myxococcales</taxon>
        <taxon>Cystobacterineae</taxon>
        <taxon>Archangiaceae</taxon>
        <taxon>Hyalangium</taxon>
    </lineage>
</organism>
<name>A0ABU5GZE6_9BACT</name>
<proteinExistence type="predicted"/>
<feature type="compositionally biased region" description="Basic and acidic residues" evidence="1">
    <location>
        <begin position="259"/>
        <end position="270"/>
    </location>
</feature>
<evidence type="ECO:0000313" key="3">
    <source>
        <dbReference type="EMBL" id="MDY7226254.1"/>
    </source>
</evidence>
<dbReference type="RefSeq" id="WP_321544975.1">
    <property type="nucleotide sequence ID" value="NZ_JAXIVS010000002.1"/>
</dbReference>
<evidence type="ECO:0008006" key="5">
    <source>
        <dbReference type="Google" id="ProtNLM"/>
    </source>
</evidence>
<dbReference type="EMBL" id="JAXIVS010000002">
    <property type="protein sequence ID" value="MDY7226254.1"/>
    <property type="molecule type" value="Genomic_DNA"/>
</dbReference>
<keyword evidence="2" id="KW-0732">Signal</keyword>
<reference evidence="3 4" key="1">
    <citation type="submission" date="2023-12" db="EMBL/GenBank/DDBJ databases">
        <title>the genome sequence of Hyalangium sp. s54d21.</title>
        <authorList>
            <person name="Zhang X."/>
        </authorList>
    </citation>
    <scope>NUCLEOTIDE SEQUENCE [LARGE SCALE GENOMIC DNA]</scope>
    <source>
        <strain evidence="4">s54d21</strain>
    </source>
</reference>
<evidence type="ECO:0000256" key="2">
    <source>
        <dbReference type="SAM" id="SignalP"/>
    </source>
</evidence>
<feature type="region of interest" description="Disordered" evidence="1">
    <location>
        <begin position="256"/>
        <end position="289"/>
    </location>
</feature>
<feature type="signal peptide" evidence="2">
    <location>
        <begin position="1"/>
        <end position="23"/>
    </location>
</feature>
<sequence length="313" mass="34407">MSARKTLLFAALLALPACSFDFARSTDVTDRRILAIQVEPPELAGGAALPAFVQARALVVDPSAPDAVTEIHWWSCMVVDLASGAGDSRCPEGEATVLLASGEAPLSAVSQTVPLPPEVVGVLASGRDVPAPQVQVQLKVGSGEGELFAIKEVAVTPLLPEGQEANRNPVLQRLMLNGEEWLPDVPRVLRYGECPDEERKEVEAEDGSRVRVCEHDIEPIFDEAEAQFYEERGLSGEPETQRERLRFNWFSDAGSFRRGRTDQKDPRDPSPDNIGPKAEWREPPTKNAGATIWVVIRDGRGGIHWERREVRFE</sequence>
<accession>A0ABU5GZE6</accession>
<keyword evidence="4" id="KW-1185">Reference proteome</keyword>
<feature type="chain" id="PRO_5045413750" description="Lipoprotein" evidence="2">
    <location>
        <begin position="24"/>
        <end position="313"/>
    </location>
</feature>
<gene>
    <name evidence="3" type="ORF">SYV04_07655</name>
</gene>
<protein>
    <recommendedName>
        <fullName evidence="5">Lipoprotein</fullName>
    </recommendedName>
</protein>
<evidence type="ECO:0000313" key="4">
    <source>
        <dbReference type="Proteomes" id="UP001291309"/>
    </source>
</evidence>
<evidence type="ECO:0000256" key="1">
    <source>
        <dbReference type="SAM" id="MobiDB-lite"/>
    </source>
</evidence>
<dbReference type="Proteomes" id="UP001291309">
    <property type="component" value="Unassembled WGS sequence"/>
</dbReference>
<comment type="caution">
    <text evidence="3">The sequence shown here is derived from an EMBL/GenBank/DDBJ whole genome shotgun (WGS) entry which is preliminary data.</text>
</comment>